<dbReference type="OrthoDB" id="1293503at2759"/>
<keyword evidence="3" id="KW-1185">Reference proteome</keyword>
<accession>A0A8K0CA17</accession>
<evidence type="ECO:0000256" key="1">
    <source>
        <dbReference type="SAM" id="MobiDB-lite"/>
    </source>
</evidence>
<dbReference type="EMBL" id="VTPC01090962">
    <property type="protein sequence ID" value="KAF2880507.1"/>
    <property type="molecule type" value="Genomic_DNA"/>
</dbReference>
<dbReference type="Proteomes" id="UP000801492">
    <property type="component" value="Unassembled WGS sequence"/>
</dbReference>
<evidence type="ECO:0000313" key="2">
    <source>
        <dbReference type="EMBL" id="KAF2880507.1"/>
    </source>
</evidence>
<feature type="region of interest" description="Disordered" evidence="1">
    <location>
        <begin position="52"/>
        <end position="93"/>
    </location>
</feature>
<dbReference type="AlphaFoldDB" id="A0A8K0CA17"/>
<evidence type="ECO:0000313" key="3">
    <source>
        <dbReference type="Proteomes" id="UP000801492"/>
    </source>
</evidence>
<sequence>MRFLRIIEGKTRRDIIRNKVFRRTLKMELVELKIEKRRLGWLGRIHRKGEDRLPRQVYEARPTGKNKRGRPRNSGNSSRKKHRVENGPQLNPR</sequence>
<name>A0A8K0CA17_IGNLU</name>
<proteinExistence type="predicted"/>
<comment type="caution">
    <text evidence="2">The sequence shown here is derived from an EMBL/GenBank/DDBJ whole genome shotgun (WGS) entry which is preliminary data.</text>
</comment>
<organism evidence="2 3">
    <name type="scientific">Ignelater luminosus</name>
    <name type="common">Cucubano</name>
    <name type="synonym">Pyrophorus luminosus</name>
    <dbReference type="NCBI Taxonomy" id="2038154"/>
    <lineage>
        <taxon>Eukaryota</taxon>
        <taxon>Metazoa</taxon>
        <taxon>Ecdysozoa</taxon>
        <taxon>Arthropoda</taxon>
        <taxon>Hexapoda</taxon>
        <taxon>Insecta</taxon>
        <taxon>Pterygota</taxon>
        <taxon>Neoptera</taxon>
        <taxon>Endopterygota</taxon>
        <taxon>Coleoptera</taxon>
        <taxon>Polyphaga</taxon>
        <taxon>Elateriformia</taxon>
        <taxon>Elateroidea</taxon>
        <taxon>Elateridae</taxon>
        <taxon>Agrypninae</taxon>
        <taxon>Pyrophorini</taxon>
        <taxon>Ignelater</taxon>
    </lineage>
</organism>
<gene>
    <name evidence="2" type="ORF">ILUMI_25660</name>
</gene>
<reference evidence="2" key="1">
    <citation type="submission" date="2019-08" db="EMBL/GenBank/DDBJ databases">
        <title>The genome of the North American firefly Photinus pyralis.</title>
        <authorList>
            <consortium name="Photinus pyralis genome working group"/>
            <person name="Fallon T.R."/>
            <person name="Sander Lower S.E."/>
            <person name="Weng J.-K."/>
        </authorList>
    </citation>
    <scope>NUCLEOTIDE SEQUENCE</scope>
    <source>
        <strain evidence="2">TRF0915ILg1</strain>
        <tissue evidence="2">Whole body</tissue>
    </source>
</reference>
<protein>
    <submittedName>
        <fullName evidence="2">Uncharacterized protein</fullName>
    </submittedName>
</protein>